<feature type="region of interest" description="Disordered" evidence="1">
    <location>
        <begin position="44"/>
        <end position="147"/>
    </location>
</feature>
<feature type="compositionally biased region" description="Polar residues" evidence="1">
    <location>
        <begin position="260"/>
        <end position="292"/>
    </location>
</feature>
<organism evidence="2 3">
    <name type="scientific">Plectosphaerella plurivora</name>
    <dbReference type="NCBI Taxonomy" id="936078"/>
    <lineage>
        <taxon>Eukaryota</taxon>
        <taxon>Fungi</taxon>
        <taxon>Dikarya</taxon>
        <taxon>Ascomycota</taxon>
        <taxon>Pezizomycotina</taxon>
        <taxon>Sordariomycetes</taxon>
        <taxon>Hypocreomycetidae</taxon>
        <taxon>Glomerellales</taxon>
        <taxon>Plectosphaerellaceae</taxon>
        <taxon>Plectosphaerella</taxon>
    </lineage>
</organism>
<keyword evidence="3" id="KW-1185">Reference proteome</keyword>
<reference evidence="2" key="1">
    <citation type="journal article" date="2021" name="Nat. Commun.">
        <title>Genetic determinants of endophytism in the Arabidopsis root mycobiome.</title>
        <authorList>
            <person name="Mesny F."/>
            <person name="Miyauchi S."/>
            <person name="Thiergart T."/>
            <person name="Pickel B."/>
            <person name="Atanasova L."/>
            <person name="Karlsson M."/>
            <person name="Huettel B."/>
            <person name="Barry K.W."/>
            <person name="Haridas S."/>
            <person name="Chen C."/>
            <person name="Bauer D."/>
            <person name="Andreopoulos W."/>
            <person name="Pangilinan J."/>
            <person name="LaButti K."/>
            <person name="Riley R."/>
            <person name="Lipzen A."/>
            <person name="Clum A."/>
            <person name="Drula E."/>
            <person name="Henrissat B."/>
            <person name="Kohler A."/>
            <person name="Grigoriev I.V."/>
            <person name="Martin F.M."/>
            <person name="Hacquard S."/>
        </authorList>
    </citation>
    <scope>NUCLEOTIDE SEQUENCE</scope>
    <source>
        <strain evidence="2">MPI-SDFR-AT-0117</strain>
    </source>
</reference>
<feature type="region of interest" description="Disordered" evidence="1">
    <location>
        <begin position="806"/>
        <end position="825"/>
    </location>
</feature>
<dbReference type="InterPro" id="IPR019021">
    <property type="entry name" value="Mms22"/>
</dbReference>
<name>A0A9P8V6H9_9PEZI</name>
<feature type="compositionally biased region" description="Polar residues" evidence="1">
    <location>
        <begin position="809"/>
        <end position="818"/>
    </location>
</feature>
<feature type="region of interest" description="Disordered" evidence="1">
    <location>
        <begin position="159"/>
        <end position="365"/>
    </location>
</feature>
<feature type="region of interest" description="Disordered" evidence="1">
    <location>
        <begin position="555"/>
        <end position="576"/>
    </location>
</feature>
<feature type="region of interest" description="Disordered" evidence="1">
    <location>
        <begin position="649"/>
        <end position="791"/>
    </location>
</feature>
<accession>A0A9P8V6H9</accession>
<feature type="region of interest" description="Disordered" evidence="1">
    <location>
        <begin position="595"/>
        <end position="617"/>
    </location>
</feature>
<feature type="compositionally biased region" description="Basic and acidic residues" evidence="1">
    <location>
        <begin position="188"/>
        <end position="214"/>
    </location>
</feature>
<feature type="region of interest" description="Disordered" evidence="1">
    <location>
        <begin position="499"/>
        <end position="520"/>
    </location>
</feature>
<feature type="compositionally biased region" description="Low complexity" evidence="1">
    <location>
        <begin position="48"/>
        <end position="61"/>
    </location>
</feature>
<protein>
    <submittedName>
        <fullName evidence="2">Mus7/MMS22 family-domain-containing protein</fullName>
    </submittedName>
</protein>
<dbReference type="GO" id="GO:0031297">
    <property type="term" value="P:replication fork processing"/>
    <property type="evidence" value="ECO:0007669"/>
    <property type="project" value="InterPro"/>
</dbReference>
<proteinExistence type="predicted"/>
<dbReference type="OrthoDB" id="2386201at2759"/>
<feature type="compositionally biased region" description="Low complexity" evidence="1">
    <location>
        <begin position="421"/>
        <end position="431"/>
    </location>
</feature>
<feature type="compositionally biased region" description="Polar residues" evidence="1">
    <location>
        <begin position="342"/>
        <end position="362"/>
    </location>
</feature>
<dbReference type="Pfam" id="PF09462">
    <property type="entry name" value="Mus7"/>
    <property type="match status" value="1"/>
</dbReference>
<feature type="region of interest" description="Disordered" evidence="1">
    <location>
        <begin position="387"/>
        <end position="431"/>
    </location>
</feature>
<feature type="compositionally biased region" description="Basic residues" evidence="1">
    <location>
        <begin position="764"/>
        <end position="775"/>
    </location>
</feature>
<feature type="compositionally biased region" description="Acidic residues" evidence="1">
    <location>
        <begin position="215"/>
        <end position="225"/>
    </location>
</feature>
<gene>
    <name evidence="2" type="ORF">F5X68DRAFT_138913</name>
</gene>
<dbReference type="GO" id="GO:0000724">
    <property type="term" value="P:double-strand break repair via homologous recombination"/>
    <property type="evidence" value="ECO:0007669"/>
    <property type="project" value="TreeGrafter"/>
</dbReference>
<comment type="caution">
    <text evidence="2">The sequence shown here is derived from an EMBL/GenBank/DDBJ whole genome shotgun (WGS) entry which is preliminary data.</text>
</comment>
<dbReference type="Proteomes" id="UP000770015">
    <property type="component" value="Unassembled WGS sequence"/>
</dbReference>
<dbReference type="PANTHER" id="PTHR28122">
    <property type="entry name" value="E3 UBIQUITIN-PROTEIN LIGASE SUBSTRATE RECEPTOR MMS22"/>
    <property type="match status" value="1"/>
</dbReference>
<feature type="compositionally biased region" description="Basic residues" evidence="1">
    <location>
        <begin position="605"/>
        <end position="617"/>
    </location>
</feature>
<sequence>MPHAFAAHQPEPSDKAAAQLGDIWDVPVSPRDQPNTAYDIGLQHTENDQTLLQSSPLSSLPDTDELFDSQYAAPPTRGLRTLASRSNLAGDRNASPDPLLDDAADHAQLAKPPQHKVLSPDRGDRAEQLPIQRPREPSPAVSTLDASDLVDEVFPDSTARPAAFRSLRPRKPIQQNPYLIEGAQYSKVLKDHGIRPVRMYQEEIARRGQPSREEESPDREFEDESQNTAGGDSRTGREDESPTPRISPHSSDIQAMDLSSLRNLPSSSDMSTVLSQHSNTPTIHATNPTSPVASDDEELPSIDDILRQTRKTVSKKREPPIGSLLTLKRRRRSKAPTPRVTEPQSIALQTPGNPASQSSLEQAHNRGNRHVLQRIAVDIPQRAVTPEAGPGVIDLTMEDSLGQNPTDDDISTAASDNGTRSGFESGSESGSDIVQYGQRARGVLPASHFRLDRATSQKRNRQKQLARQLARQSDGLLDSTQKRGVAVKKAVTRPSNHELTFAAGLDDESSDSDSLPALPLSRTLPAQSTFNIEHFLEKDVAHASEEDDAFGAAMQNERTTSSRPRQAFRKVGDSRHLTQSRITRHLVLADDDSLTKRPRVAQTKPRGHPKRAKAPRKRISHVPAPRLGIVDVIDSDAPDFLKIAARTATRKNGKGRSSPTRKTIFFATRKDQIDAGMRLSDWKQGRIQPRKHLPTAPKPQSISVSTPAKALLARVPSDSPRQPLTPSGATRSKSPRSQSSERGFNDPSSTVRWAPPQSRQPVIRQRRLQRKRSHARPAQFEDDSTSQPVRLAFDKQKRLLDTLYRHNNKPSATPSIATSRPAVASGTSELPALGASLPAIPRKPRPKKGTKPQRIDITLAQFVHAHDPLPAVCPDIVGTSLPDDVLSGLAPYGTQYTQHFEVFPLQEGIYFHEDTLLGSGCVDASTDVKLAQKVLYDRPGVFSSINGQTLRWSVWTDAVSSELGLLVDAISHHLTRGNQQPQIDAVASISFIWRYVQNALSVSEESQVRCFTSRFHDVMGDLLDRLDVATSEDFAQIEVVEVLSYCFAVIVSTLTICQHSVAALSNKIRMETLLARLSKELISRLFQSGIQHVVSFYEHCQSLSFRERGVRSDRVLIQAWVLLIRSLGQLRIPKLGFWDVLYSVVILPQHRTCSDARVFEKLWRGIFVLLPLCEFDNSGIVVPGSRHQLGTEGWALPQLVLKRVFELYKANNRQEANFNGYCRALVARCHYLVDQWGWLRCSGVIGTIFDFFASLNLSHLRNEEVRRSPVFLERLHLSPSLRVEEEDACFHVFLKLVAVTIKRLADQKLAKDVKNLVFRILPNHNRQYLKEHDVHQHDLAALRNHHDLFCTLFWASPPEFRPQPSQLEGLVAPVSSHKEACLISLCAWSQLARFIASKENETSFYPFFKWQTRMFQQLLYQYSSIDQDIQQQLHALSKEPGHGISQDLTRAVIASNKAATMEVLQTSVALSLDVAKHASSLELALLGGNYLQLAQVYQHFAVPTAESPWGAYRDAAAIIDALLDRVEKLLSPDGSLGSDKTSLENSIMLVDDNLSDGFFRLARRMARNDSQLSVFLGSNTRAAAVVEQTIAVAGRLAAALIRCGTMRLSQCFQPGSHCLFDDLPGHLSLHQRHYLPLFLAEVLKRGAFDLSDVHISTLQLWLECLVKPRKYFKYEDQFAVALKNHGATFVLDSVQQPTMLRSYDSNHFQLTQTLCWMRQALQDGSEEDKKKLSTQCAAALKATMKQIEVDLGAKALDEDEHILYVGFVRRIIFLFKSYGAGICTIPDFFYQVSREYSPSEQDPQLLVAQIKSYGVRLAERDNRAVPQLFSFLYHNFKQAVLNGRLSREVLMLRKGMKEEAIMAFSLEKMLPAIIQATLSKQDVFIVFDVFCEALCLRLTGSGAPRAISGAIMDSVAHLLWAINSWAESTRSSSPNQLQPEQLHLFRKMMLLLNSLQPTIECFSFLPEGDDSWVDLENGLNGVHQLAETASRYLQCQYIPSSGVVDGLGLLSGCVTDICWEKGGIGSLADVLVQDVNKTWLHNANTITFQAPVRLLLSTESPPSHGIRKPVWHVDELVWSLEEQLRRWITRWVKCKRLARTEPRF</sequence>
<evidence type="ECO:0000313" key="3">
    <source>
        <dbReference type="Proteomes" id="UP000770015"/>
    </source>
</evidence>
<evidence type="ECO:0000313" key="2">
    <source>
        <dbReference type="EMBL" id="KAH6678942.1"/>
    </source>
</evidence>
<dbReference type="PANTHER" id="PTHR28122:SF1">
    <property type="entry name" value="E3 UBIQUITIN-PROTEIN LIGASE SUBSTRATE RECEPTOR MMS22"/>
    <property type="match status" value="1"/>
</dbReference>
<dbReference type="GO" id="GO:0005634">
    <property type="term" value="C:nucleus"/>
    <property type="evidence" value="ECO:0007669"/>
    <property type="project" value="InterPro"/>
</dbReference>
<feature type="compositionally biased region" description="Basic and acidic residues" evidence="1">
    <location>
        <begin position="118"/>
        <end position="127"/>
    </location>
</feature>
<feature type="compositionally biased region" description="Polar residues" evidence="1">
    <location>
        <begin position="719"/>
        <end position="751"/>
    </location>
</feature>
<evidence type="ECO:0000256" key="1">
    <source>
        <dbReference type="SAM" id="MobiDB-lite"/>
    </source>
</evidence>
<dbReference type="EMBL" id="JAGSXJ010000021">
    <property type="protein sequence ID" value="KAH6678942.1"/>
    <property type="molecule type" value="Genomic_DNA"/>
</dbReference>
<dbReference type="GO" id="GO:0035361">
    <property type="term" value="C:Cul8-RING ubiquitin ligase complex"/>
    <property type="evidence" value="ECO:0007669"/>
    <property type="project" value="TreeGrafter"/>
</dbReference>